<name>A0A4U5R6N5_POPAL</name>
<evidence type="ECO:0000256" key="5">
    <source>
        <dbReference type="ARBA" id="ARBA00022989"/>
    </source>
</evidence>
<feature type="transmembrane region" description="Helical" evidence="7">
    <location>
        <begin position="561"/>
        <end position="584"/>
    </location>
</feature>
<feature type="transmembrane region" description="Helical" evidence="7">
    <location>
        <begin position="620"/>
        <end position="636"/>
    </location>
</feature>
<dbReference type="PANTHER" id="PTHR11119">
    <property type="entry name" value="XANTHINE-URACIL / VITAMIN C PERMEASE FAMILY MEMBER"/>
    <property type="match status" value="1"/>
</dbReference>
<feature type="transmembrane region" description="Helical" evidence="7">
    <location>
        <begin position="250"/>
        <end position="272"/>
    </location>
</feature>
<dbReference type="InterPro" id="IPR037185">
    <property type="entry name" value="EmrE-like"/>
</dbReference>
<evidence type="ECO:0000256" key="7">
    <source>
        <dbReference type="SAM" id="Phobius"/>
    </source>
</evidence>
<feature type="transmembrane region" description="Helical" evidence="7">
    <location>
        <begin position="120"/>
        <end position="141"/>
    </location>
</feature>
<dbReference type="Pfam" id="PF00860">
    <property type="entry name" value="Xan_ur_permease"/>
    <property type="match status" value="1"/>
</dbReference>
<keyword evidence="4 7" id="KW-0812">Transmembrane</keyword>
<feature type="transmembrane region" description="Helical" evidence="7">
    <location>
        <begin position="210"/>
        <end position="230"/>
    </location>
</feature>
<proteinExistence type="inferred from homology"/>
<feature type="transmembrane region" description="Helical" evidence="7">
    <location>
        <begin position="745"/>
        <end position="767"/>
    </location>
</feature>
<dbReference type="Pfam" id="PF00892">
    <property type="entry name" value="EamA"/>
    <property type="match status" value="1"/>
</dbReference>
<evidence type="ECO:0000256" key="4">
    <source>
        <dbReference type="ARBA" id="ARBA00022692"/>
    </source>
</evidence>
<feature type="transmembrane region" description="Helical" evidence="7">
    <location>
        <begin position="684"/>
        <end position="702"/>
    </location>
</feature>
<dbReference type="STRING" id="43335.A0A4U5R6N5"/>
<dbReference type="AlphaFoldDB" id="A0A4U5R6N5"/>
<reference evidence="9" key="1">
    <citation type="submission" date="2018-10" db="EMBL/GenBank/DDBJ databases">
        <title>Population genomic analysis revealed the cold adaptation of white poplar.</title>
        <authorList>
            <person name="Liu Y.-J."/>
        </authorList>
    </citation>
    <scope>NUCLEOTIDE SEQUENCE [LARGE SCALE GENOMIC DNA]</scope>
    <source>
        <strain evidence="9">PAL-ZL1</strain>
    </source>
</reference>
<organism evidence="9">
    <name type="scientific">Populus alba</name>
    <name type="common">White poplar</name>
    <dbReference type="NCBI Taxonomy" id="43335"/>
    <lineage>
        <taxon>Eukaryota</taxon>
        <taxon>Viridiplantae</taxon>
        <taxon>Streptophyta</taxon>
        <taxon>Embryophyta</taxon>
        <taxon>Tracheophyta</taxon>
        <taxon>Spermatophyta</taxon>
        <taxon>Magnoliopsida</taxon>
        <taxon>eudicotyledons</taxon>
        <taxon>Gunneridae</taxon>
        <taxon>Pentapetalae</taxon>
        <taxon>rosids</taxon>
        <taxon>fabids</taxon>
        <taxon>Malpighiales</taxon>
        <taxon>Salicaceae</taxon>
        <taxon>Saliceae</taxon>
        <taxon>Populus</taxon>
    </lineage>
</organism>
<dbReference type="EMBL" id="RCHU01000001">
    <property type="protein sequence ID" value="TKS18477.1"/>
    <property type="molecule type" value="Genomic_DNA"/>
</dbReference>
<comment type="caution">
    <text evidence="9">The sequence shown here is derived from an EMBL/GenBank/DDBJ whole genome shotgun (WGS) entry which is preliminary data.</text>
</comment>
<feature type="transmembrane region" description="Helical" evidence="7">
    <location>
        <begin position="511"/>
        <end position="533"/>
    </location>
</feature>
<feature type="transmembrane region" description="Helical" evidence="7">
    <location>
        <begin position="284"/>
        <end position="305"/>
    </location>
</feature>
<evidence type="ECO:0000256" key="2">
    <source>
        <dbReference type="ARBA" id="ARBA00007635"/>
    </source>
</evidence>
<protein>
    <submittedName>
        <fullName evidence="9">Xanthine/uracil permease family protein</fullName>
    </submittedName>
</protein>
<keyword evidence="6 7" id="KW-0472">Membrane</keyword>
<dbReference type="GO" id="GO:0016020">
    <property type="term" value="C:membrane"/>
    <property type="evidence" value="ECO:0007669"/>
    <property type="project" value="UniProtKB-SubCell"/>
</dbReference>
<feature type="transmembrane region" description="Helical" evidence="7">
    <location>
        <begin position="985"/>
        <end position="1005"/>
    </location>
</feature>
<dbReference type="InterPro" id="IPR006043">
    <property type="entry name" value="NCS2"/>
</dbReference>
<evidence type="ECO:0000256" key="6">
    <source>
        <dbReference type="ARBA" id="ARBA00023136"/>
    </source>
</evidence>
<feature type="transmembrane region" description="Helical" evidence="7">
    <location>
        <begin position="657"/>
        <end position="678"/>
    </location>
</feature>
<keyword evidence="5 7" id="KW-1133">Transmembrane helix</keyword>
<feature type="domain" description="EamA" evidence="8">
    <location>
        <begin position="94"/>
        <end position="226"/>
    </location>
</feature>
<dbReference type="SUPFAM" id="SSF103481">
    <property type="entry name" value="Multidrug resistance efflux transporter EmrE"/>
    <property type="match status" value="1"/>
</dbReference>
<feature type="transmembrane region" description="Helical" evidence="7">
    <location>
        <begin position="311"/>
        <end position="333"/>
    </location>
</feature>
<comment type="similarity">
    <text evidence="3">Belongs to the nucleobase:cation symporter-2 (NCS2) (TC 2.A.40) family.</text>
</comment>
<feature type="transmembrane region" description="Helical" evidence="7">
    <location>
        <begin position="709"/>
        <end position="730"/>
    </location>
</feature>
<feature type="transmembrane region" description="Helical" evidence="7">
    <location>
        <begin position="888"/>
        <end position="910"/>
    </location>
</feature>
<feature type="transmembrane region" description="Helical" evidence="7">
    <location>
        <begin position="596"/>
        <end position="614"/>
    </location>
</feature>
<evidence type="ECO:0000256" key="3">
    <source>
        <dbReference type="ARBA" id="ARBA00008821"/>
    </source>
</evidence>
<feature type="transmembrane region" description="Helical" evidence="7">
    <location>
        <begin position="185"/>
        <end position="203"/>
    </location>
</feature>
<feature type="transmembrane region" description="Helical" evidence="7">
    <location>
        <begin position="947"/>
        <end position="965"/>
    </location>
</feature>
<evidence type="ECO:0000256" key="1">
    <source>
        <dbReference type="ARBA" id="ARBA00004141"/>
    </source>
</evidence>
<sequence>MAASAEISDGNHDAVELIVCDASASELASDEISGDGAVLASEEITPLLKPKINIFSVSHSRRKPREQGTKIPDIETFPGTQLVLWIWGGSRYSGLLCVAISSTIYFVMEVLSDFFSAQSIPLFETAFARCTITLILSYLWLRGNGQPIFGPAYARKFLFSRALTGCLSLLSFIYCIRRLPLSQAIVLSFTTPIMASIVARIILHEKLKTVDVGGLACSFFGVLFIFRQILTTQGALLRVGETNYIAIMGRNHVITVLVALFSSITGGISYCLVKAGAKASDQPLATVFSFGILATPATGICSFAFEEFVLPNFYTFFLMLILGLLSFSAEVFFARGLQLEKTSKAANVLYMEVALSQLWGIGSWRITPSFGGLEARAVVPPPSSQNLIVALPYRRGGWATILKEKIKGDLKLQRPIQKTIHYSLKATYVLLQKKKEERAELGWGERCHRHTTVHTHSGLAECFWVYNFYFVVAAAASLLLAFVHFISVLLLCSKFLLPSFLHSTSSSRSSIYFSSLLAFSLISIVLVLVSIMADIISHPPMDQLQDLEYCIDSNPPWAETIILAFQNYIVMLGTSVMIPSVLVPAMGGTDGDKARVIQTLLFVAGINTLLQALFGTRLPAVVGGSYAYVVPIAYIIRDTSLQRITDGHERFIQTMRAIQGALIVASSIQIILGYSQVWGLFSRFFSPLGMAPVVGLVGLGLFQRGFPALGNCVEIGIPMLLLVIGLSQYLKHVRLSRSFPIFERFPVLICIAFVWIYAIILTASGAYREKRLITQNSCRTDRANLISTAPWFKFPYPLQWGPPTFSAGHSFAMMSAVLVSMVESTGAYKAASRLAIATPPPAYVLSRGIGWQGIGILLDGLFGTGTGSTVSVENVGLLGLTRVGSRRVVQISAGFMIFFSILGKFGAVFASIPFSIFAALYCVLFGLVASVGLSFLQFTNMNSMRNLIITGLSLFLGISIPQFFNEYWNPAHNGLVHTHAGWFNAFLNAIFSSPATVGLIVAVLLDNTLEVERSKKDRGMPWWVKFRTFRGDNRNEEFYTLPFNLNRFFPPT</sequence>
<evidence type="ECO:0000259" key="8">
    <source>
        <dbReference type="Pfam" id="PF00892"/>
    </source>
</evidence>
<comment type="subcellular location">
    <subcellularLocation>
        <location evidence="1">Membrane</location>
        <topology evidence="1">Multi-pass membrane protein</topology>
    </subcellularLocation>
</comment>
<feature type="transmembrane region" description="Helical" evidence="7">
    <location>
        <begin position="916"/>
        <end position="935"/>
    </location>
</feature>
<feature type="transmembrane region" description="Helical" evidence="7">
    <location>
        <begin position="92"/>
        <end position="108"/>
    </location>
</feature>
<feature type="transmembrane region" description="Helical" evidence="7">
    <location>
        <begin position="162"/>
        <end position="179"/>
    </location>
</feature>
<dbReference type="InterPro" id="IPR000620">
    <property type="entry name" value="EamA_dom"/>
</dbReference>
<comment type="similarity">
    <text evidence="2">Belongs to the drug/metabolite transporter (DMT) superfamily. Plant drug/metabolite exporter (P-DME) (TC 2.A.7.4) family.</text>
</comment>
<feature type="transmembrane region" description="Helical" evidence="7">
    <location>
        <begin position="468"/>
        <end position="491"/>
    </location>
</feature>
<accession>A0A4U5R6N5</accession>
<dbReference type="NCBIfam" id="NF037981">
    <property type="entry name" value="NCS2_1"/>
    <property type="match status" value="1"/>
</dbReference>
<evidence type="ECO:0000313" key="9">
    <source>
        <dbReference type="EMBL" id="TKS18477.1"/>
    </source>
</evidence>
<dbReference type="GO" id="GO:0022857">
    <property type="term" value="F:transmembrane transporter activity"/>
    <property type="evidence" value="ECO:0007669"/>
    <property type="project" value="InterPro"/>
</dbReference>
<gene>
    <name evidence="9" type="ORF">D5086_0000001460</name>
</gene>